<dbReference type="GO" id="GO:0020037">
    <property type="term" value="F:heme binding"/>
    <property type="evidence" value="ECO:0007669"/>
    <property type="project" value="InterPro"/>
</dbReference>
<evidence type="ECO:0000256" key="2">
    <source>
        <dbReference type="ARBA" id="ARBA00010617"/>
    </source>
</evidence>
<reference evidence="10" key="1">
    <citation type="submission" date="2021-02" db="EMBL/GenBank/DDBJ databases">
        <title>Genome sequence Cadophora malorum strain M34.</title>
        <authorList>
            <person name="Stefanovic E."/>
            <person name="Vu D."/>
            <person name="Scully C."/>
            <person name="Dijksterhuis J."/>
            <person name="Roader J."/>
            <person name="Houbraken J."/>
        </authorList>
    </citation>
    <scope>NUCLEOTIDE SEQUENCE</scope>
    <source>
        <strain evidence="10">M34</strain>
    </source>
</reference>
<keyword evidence="5 7" id="KW-0408">Iron</keyword>
<evidence type="ECO:0000256" key="1">
    <source>
        <dbReference type="ARBA" id="ARBA00001971"/>
    </source>
</evidence>
<dbReference type="GO" id="GO:0016705">
    <property type="term" value="F:oxidoreductase activity, acting on paired donors, with incorporation or reduction of molecular oxygen"/>
    <property type="evidence" value="ECO:0007669"/>
    <property type="project" value="InterPro"/>
</dbReference>
<evidence type="ECO:0000256" key="4">
    <source>
        <dbReference type="ARBA" id="ARBA00023002"/>
    </source>
</evidence>
<dbReference type="OrthoDB" id="3945418at2759"/>
<comment type="cofactor">
    <cofactor evidence="1 7">
        <name>heme</name>
        <dbReference type="ChEBI" id="CHEBI:30413"/>
    </cofactor>
</comment>
<keyword evidence="7 8" id="KW-0349">Heme</keyword>
<evidence type="ECO:0000313" key="10">
    <source>
        <dbReference type="EMBL" id="KAG4415646.1"/>
    </source>
</evidence>
<dbReference type="InterPro" id="IPR001128">
    <property type="entry name" value="Cyt_P450"/>
</dbReference>
<protein>
    <recommendedName>
        <fullName evidence="12">Cytochrome P450</fullName>
    </recommendedName>
</protein>
<keyword evidence="3 7" id="KW-0479">Metal-binding</keyword>
<keyword evidence="9" id="KW-0812">Transmembrane</keyword>
<keyword evidence="4 8" id="KW-0560">Oxidoreductase</keyword>
<evidence type="ECO:0000256" key="3">
    <source>
        <dbReference type="ARBA" id="ARBA00022723"/>
    </source>
</evidence>
<dbReference type="Gene3D" id="1.10.630.10">
    <property type="entry name" value="Cytochrome P450"/>
    <property type="match status" value="1"/>
</dbReference>
<evidence type="ECO:0000256" key="6">
    <source>
        <dbReference type="ARBA" id="ARBA00023033"/>
    </source>
</evidence>
<dbReference type="InterPro" id="IPR002401">
    <property type="entry name" value="Cyt_P450_E_grp-I"/>
</dbReference>
<proteinExistence type="inferred from homology"/>
<feature type="transmembrane region" description="Helical" evidence="9">
    <location>
        <begin position="12"/>
        <end position="33"/>
    </location>
</feature>
<keyword evidence="9" id="KW-0472">Membrane</keyword>
<dbReference type="GO" id="GO:0004497">
    <property type="term" value="F:monooxygenase activity"/>
    <property type="evidence" value="ECO:0007669"/>
    <property type="project" value="UniProtKB-KW"/>
</dbReference>
<dbReference type="Pfam" id="PF00067">
    <property type="entry name" value="p450"/>
    <property type="match status" value="1"/>
</dbReference>
<dbReference type="SUPFAM" id="SSF48264">
    <property type="entry name" value="Cytochrome P450"/>
    <property type="match status" value="1"/>
</dbReference>
<dbReference type="InterPro" id="IPR017972">
    <property type="entry name" value="Cyt_P450_CS"/>
</dbReference>
<evidence type="ECO:0000256" key="7">
    <source>
        <dbReference type="PIRSR" id="PIRSR602401-1"/>
    </source>
</evidence>
<comment type="similarity">
    <text evidence="2 8">Belongs to the cytochrome P450 family.</text>
</comment>
<dbReference type="PANTHER" id="PTHR24305">
    <property type="entry name" value="CYTOCHROME P450"/>
    <property type="match status" value="1"/>
</dbReference>
<dbReference type="Proteomes" id="UP000664132">
    <property type="component" value="Unassembled WGS sequence"/>
</dbReference>
<feature type="binding site" description="axial binding residue" evidence="7">
    <location>
        <position position="448"/>
    </location>
    <ligand>
        <name>heme</name>
        <dbReference type="ChEBI" id="CHEBI:30413"/>
    </ligand>
    <ligandPart>
        <name>Fe</name>
        <dbReference type="ChEBI" id="CHEBI:18248"/>
    </ligandPart>
</feature>
<dbReference type="AlphaFoldDB" id="A0A8H7W2S6"/>
<dbReference type="PANTHER" id="PTHR24305:SF157">
    <property type="entry name" value="N-ACETYLTRYPTOPHAN 6-HYDROXYLASE IVOC-RELATED"/>
    <property type="match status" value="1"/>
</dbReference>
<dbReference type="PRINTS" id="PR00463">
    <property type="entry name" value="EP450I"/>
</dbReference>
<keyword evidence="11" id="KW-1185">Reference proteome</keyword>
<organism evidence="10 11">
    <name type="scientific">Cadophora malorum</name>
    <dbReference type="NCBI Taxonomy" id="108018"/>
    <lineage>
        <taxon>Eukaryota</taxon>
        <taxon>Fungi</taxon>
        <taxon>Dikarya</taxon>
        <taxon>Ascomycota</taxon>
        <taxon>Pezizomycotina</taxon>
        <taxon>Leotiomycetes</taxon>
        <taxon>Helotiales</taxon>
        <taxon>Ploettnerulaceae</taxon>
        <taxon>Cadophora</taxon>
    </lineage>
</organism>
<dbReference type="EMBL" id="JAFJYH010000214">
    <property type="protein sequence ID" value="KAG4415646.1"/>
    <property type="molecule type" value="Genomic_DNA"/>
</dbReference>
<evidence type="ECO:0000256" key="5">
    <source>
        <dbReference type="ARBA" id="ARBA00023004"/>
    </source>
</evidence>
<evidence type="ECO:0000256" key="9">
    <source>
        <dbReference type="SAM" id="Phobius"/>
    </source>
</evidence>
<dbReference type="PROSITE" id="PS00086">
    <property type="entry name" value="CYTOCHROME_P450"/>
    <property type="match status" value="1"/>
</dbReference>
<dbReference type="CDD" id="cd11062">
    <property type="entry name" value="CYP58-like"/>
    <property type="match status" value="1"/>
</dbReference>
<accession>A0A8H7W2S6</accession>
<evidence type="ECO:0000313" key="11">
    <source>
        <dbReference type="Proteomes" id="UP000664132"/>
    </source>
</evidence>
<evidence type="ECO:0008006" key="12">
    <source>
        <dbReference type="Google" id="ProtNLM"/>
    </source>
</evidence>
<keyword evidence="6 8" id="KW-0503">Monooxygenase</keyword>
<dbReference type="GO" id="GO:0005506">
    <property type="term" value="F:iron ion binding"/>
    <property type="evidence" value="ECO:0007669"/>
    <property type="project" value="InterPro"/>
</dbReference>
<name>A0A8H7W2S6_9HELO</name>
<evidence type="ECO:0000256" key="8">
    <source>
        <dbReference type="RuleBase" id="RU000461"/>
    </source>
</evidence>
<gene>
    <name evidence="10" type="ORF">IFR04_011205</name>
</gene>
<comment type="caution">
    <text evidence="10">The sequence shown here is derived from an EMBL/GenBank/DDBJ whole genome shotgun (WGS) entry which is preliminary data.</text>
</comment>
<keyword evidence="9" id="KW-1133">Transmembrane helix</keyword>
<sequence length="515" mass="57274">MAPSLFQNIATAASLLSVFSVIYFFALGIWRLYFSPISHFPGPKLAALTYWYEFYYDLMRRGQFVFKIQELHDRYGPIVRINPHELHVSDPDFYHTIYAGGSQKRERDPYHTDPFTLSGSLLTSPPHDLHRKRRAALNPFFSQQSTRRLLPLLQERIDVLVAKLEELKDTGKAVNLLHAFSALANDVISEYLFGTSDHRLEAEGFDPSYHHKIIGAAGSLAVVKHFPFIPTIIDSLPDAITDHVGALADQKKMKKILSGLIENVRSQGSKSTSATSTTIFHTLLESDLPLSEKTTTRLTEEGITLVGAASHTVAWTLTVGSFHILSNPSILSRMRSELSRVEREGETLNSILSQLEKLPFLTAVIKESLRLSYGPSVRLPRIDPNKALNFHDWVIPPGTAISMSTVLIHHDESIFPDSKEFKPERWLDGGDKRLDKYMTSFSAGTRGCLGITLAWQELYLGFAGVFGSIGGAGERGERGVMTLVGTDRGDVEIVGDGFFPLVKEGSEGVRVMITS</sequence>
<dbReference type="InterPro" id="IPR036396">
    <property type="entry name" value="Cyt_P450_sf"/>
</dbReference>
<dbReference type="InterPro" id="IPR050121">
    <property type="entry name" value="Cytochrome_P450_monoxygenase"/>
</dbReference>